<dbReference type="EMBL" id="CADCTG010000166">
    <property type="protein sequence ID" value="CAA9249564.1"/>
    <property type="molecule type" value="Genomic_DNA"/>
</dbReference>
<evidence type="ECO:0000313" key="2">
    <source>
        <dbReference type="EMBL" id="CAA9249564.1"/>
    </source>
</evidence>
<feature type="non-terminal residue" evidence="2">
    <location>
        <position position="197"/>
    </location>
</feature>
<feature type="non-terminal residue" evidence="2">
    <location>
        <position position="1"/>
    </location>
</feature>
<feature type="compositionally biased region" description="Low complexity" evidence="1">
    <location>
        <begin position="153"/>
        <end position="162"/>
    </location>
</feature>
<gene>
    <name evidence="2" type="ORF">AVDCRST_MAG08-2044</name>
</gene>
<feature type="compositionally biased region" description="Low complexity" evidence="1">
    <location>
        <begin position="169"/>
        <end position="182"/>
    </location>
</feature>
<evidence type="ECO:0000256" key="1">
    <source>
        <dbReference type="SAM" id="MobiDB-lite"/>
    </source>
</evidence>
<feature type="region of interest" description="Disordered" evidence="1">
    <location>
        <begin position="1"/>
        <end position="37"/>
    </location>
</feature>
<reference evidence="2" key="1">
    <citation type="submission" date="2020-02" db="EMBL/GenBank/DDBJ databases">
        <authorList>
            <person name="Meier V. D."/>
        </authorList>
    </citation>
    <scope>NUCLEOTIDE SEQUENCE</scope>
    <source>
        <strain evidence="2">AVDCRST_MAG08</strain>
    </source>
</reference>
<protein>
    <submittedName>
        <fullName evidence="2">Uncharacterized protein</fullName>
    </submittedName>
</protein>
<name>A0A6J4IDS3_9PROT</name>
<feature type="region of interest" description="Disordered" evidence="1">
    <location>
        <begin position="153"/>
        <end position="197"/>
    </location>
</feature>
<feature type="compositionally biased region" description="Low complexity" evidence="1">
    <location>
        <begin position="69"/>
        <end position="84"/>
    </location>
</feature>
<organism evidence="2">
    <name type="scientific">uncultured Acetobacteraceae bacterium</name>
    <dbReference type="NCBI Taxonomy" id="169975"/>
    <lineage>
        <taxon>Bacteria</taxon>
        <taxon>Pseudomonadati</taxon>
        <taxon>Pseudomonadota</taxon>
        <taxon>Alphaproteobacteria</taxon>
        <taxon>Acetobacterales</taxon>
        <taxon>Acetobacteraceae</taxon>
        <taxon>environmental samples</taxon>
    </lineage>
</organism>
<proteinExistence type="predicted"/>
<dbReference type="AlphaFoldDB" id="A0A6J4IDS3"/>
<accession>A0A6J4IDS3</accession>
<sequence>GLPRVPGPGHGRARPALPPPRPARRPAPGVRPAPGQRLVARLRPWPAARHHAGGAGLVEAGRDGGQAPGFGARIPRAPARAAPARRLDRAGRRRHPPRWGGAGARGRRLRRHAGPTLRGLPAERLRVAAAGGACGLSARLVAVPRGLPVPRRGGRPLPLLPRGVRRAGHPGARQAGARPGAPDARRRRSAAPIARVV</sequence>
<feature type="compositionally biased region" description="Low complexity" evidence="1">
    <location>
        <begin position="26"/>
        <end position="35"/>
    </location>
</feature>
<feature type="region of interest" description="Disordered" evidence="1">
    <location>
        <begin position="63"/>
        <end position="108"/>
    </location>
</feature>